<protein>
    <recommendedName>
        <fullName evidence="5">Stage III sporulation protein AG</fullName>
    </recommendedName>
</protein>
<keyword evidence="4" id="KW-1185">Reference proteome</keyword>
<keyword evidence="2" id="KW-0472">Membrane</keyword>
<evidence type="ECO:0000313" key="4">
    <source>
        <dbReference type="Proteomes" id="UP000606193"/>
    </source>
</evidence>
<reference evidence="3 4" key="1">
    <citation type="submission" date="2020-08" db="EMBL/GenBank/DDBJ databases">
        <title>Genome public.</title>
        <authorList>
            <person name="Liu C."/>
            <person name="Sun Q."/>
        </authorList>
    </citation>
    <scope>NUCLEOTIDE SEQUENCE [LARGE SCALE GENOMIC DNA]</scope>
    <source>
        <strain evidence="3 4">NSJ-37</strain>
    </source>
</reference>
<feature type="compositionally biased region" description="Polar residues" evidence="1">
    <location>
        <begin position="124"/>
        <end position="150"/>
    </location>
</feature>
<organism evidence="3 4">
    <name type="scientific">Jutongia huaianensis</name>
    <dbReference type="NCBI Taxonomy" id="2763668"/>
    <lineage>
        <taxon>Bacteria</taxon>
        <taxon>Bacillati</taxon>
        <taxon>Bacillota</taxon>
        <taxon>Clostridia</taxon>
        <taxon>Lachnospirales</taxon>
        <taxon>Lachnospiraceae</taxon>
        <taxon>Jutongia</taxon>
    </lineage>
</organism>
<dbReference type="Proteomes" id="UP000606193">
    <property type="component" value="Unassembled WGS sequence"/>
</dbReference>
<gene>
    <name evidence="3" type="ORF">H8704_00340</name>
</gene>
<proteinExistence type="predicted"/>
<feature type="transmembrane region" description="Helical" evidence="2">
    <location>
        <begin position="34"/>
        <end position="55"/>
    </location>
</feature>
<evidence type="ECO:0008006" key="5">
    <source>
        <dbReference type="Google" id="ProtNLM"/>
    </source>
</evidence>
<dbReference type="RefSeq" id="WP_249296866.1">
    <property type="nucleotide sequence ID" value="NZ_JACRSX010000001.1"/>
</dbReference>
<keyword evidence="2" id="KW-0812">Transmembrane</keyword>
<dbReference type="EMBL" id="JACRSX010000001">
    <property type="protein sequence ID" value="MBC8561089.1"/>
    <property type="molecule type" value="Genomic_DNA"/>
</dbReference>
<evidence type="ECO:0000256" key="1">
    <source>
        <dbReference type="SAM" id="MobiDB-lite"/>
    </source>
</evidence>
<accession>A0ABR7MXI2</accession>
<comment type="caution">
    <text evidence="3">The sequence shown here is derived from an EMBL/GenBank/DDBJ whole genome shotgun (WGS) entry which is preliminary data.</text>
</comment>
<keyword evidence="2" id="KW-1133">Transmembrane helix</keyword>
<feature type="region of interest" description="Disordered" evidence="1">
    <location>
        <begin position="119"/>
        <end position="152"/>
    </location>
</feature>
<name>A0ABR7MXI2_9FIRM</name>
<evidence type="ECO:0000256" key="2">
    <source>
        <dbReference type="SAM" id="Phobius"/>
    </source>
</evidence>
<evidence type="ECO:0000313" key="3">
    <source>
        <dbReference type="EMBL" id="MBC8561089.1"/>
    </source>
</evidence>
<sequence length="215" mass="23312">MEKMWKKLIEGLRRQQKKQEKEPIKWSEIGLSKIIIMILAGIFLLILSMPSAGLFGKVDSTRNGTDQKNVQEKAQDTAADAMEAYAGKQEQQLQKLLSKVEGIGKVEVMVTIASSEEKKALQQEDISNSSTNETDSAGGTRSQTSGSTKQEPVLVGEEGKEPYIVQIQSPQVEGVLVVAQGAGTGVIDSEIIAAVEALFPIEAHKIKVMKMGSPE</sequence>